<evidence type="ECO:0000256" key="2">
    <source>
        <dbReference type="ARBA" id="ARBA00008814"/>
    </source>
</evidence>
<keyword evidence="7" id="KW-1185">Reference proteome</keyword>
<comment type="caution">
    <text evidence="6">The sequence shown here is derived from an EMBL/GenBank/DDBJ whole genome shotgun (WGS) entry which is preliminary data.</text>
</comment>
<keyword evidence="3" id="KW-0813">Transport</keyword>
<protein>
    <submittedName>
        <fullName evidence="6">ABC-type Fe3+-citrate transport system substrate-binding protein</fullName>
    </submittedName>
</protein>
<dbReference type="RefSeq" id="WP_192752180.1">
    <property type="nucleotide sequence ID" value="NZ_BAABJL010000134.1"/>
</dbReference>
<evidence type="ECO:0000256" key="4">
    <source>
        <dbReference type="ARBA" id="ARBA00022729"/>
    </source>
</evidence>
<dbReference type="GO" id="GO:1901678">
    <property type="term" value="P:iron coordination entity transport"/>
    <property type="evidence" value="ECO:0007669"/>
    <property type="project" value="UniProtKB-ARBA"/>
</dbReference>
<dbReference type="AlphaFoldDB" id="A0A927N158"/>
<dbReference type="PANTHER" id="PTHR30532">
    <property type="entry name" value="IRON III DICITRATE-BINDING PERIPLASMIC PROTEIN"/>
    <property type="match status" value="1"/>
</dbReference>
<dbReference type="Gene3D" id="3.40.50.1980">
    <property type="entry name" value="Nitrogenase molybdenum iron protein domain"/>
    <property type="match status" value="1"/>
</dbReference>
<evidence type="ECO:0000256" key="1">
    <source>
        <dbReference type="ARBA" id="ARBA00004196"/>
    </source>
</evidence>
<reference evidence="6" key="1">
    <citation type="submission" date="2020-10" db="EMBL/GenBank/DDBJ databases">
        <title>Sequencing the genomes of 1000 actinobacteria strains.</title>
        <authorList>
            <person name="Klenk H.-P."/>
        </authorList>
    </citation>
    <scope>NUCLEOTIDE SEQUENCE</scope>
    <source>
        <strain evidence="6">DSM 45354</strain>
    </source>
</reference>
<name>A0A927N158_9ACTN</name>
<dbReference type="SUPFAM" id="SSF53807">
    <property type="entry name" value="Helical backbone' metal receptor"/>
    <property type="match status" value="1"/>
</dbReference>
<comment type="subcellular location">
    <subcellularLocation>
        <location evidence="1">Cell envelope</location>
    </subcellularLocation>
</comment>
<evidence type="ECO:0000313" key="6">
    <source>
        <dbReference type="EMBL" id="MBE1608398.1"/>
    </source>
</evidence>
<keyword evidence="4" id="KW-0732">Signal</keyword>
<proteinExistence type="inferred from homology"/>
<dbReference type="Proteomes" id="UP000638648">
    <property type="component" value="Unassembled WGS sequence"/>
</dbReference>
<dbReference type="PROSITE" id="PS50983">
    <property type="entry name" value="FE_B12_PBP"/>
    <property type="match status" value="1"/>
</dbReference>
<organism evidence="6 7">
    <name type="scientific">Actinopolymorpha pittospori</name>
    <dbReference type="NCBI Taxonomy" id="648752"/>
    <lineage>
        <taxon>Bacteria</taxon>
        <taxon>Bacillati</taxon>
        <taxon>Actinomycetota</taxon>
        <taxon>Actinomycetes</taxon>
        <taxon>Propionibacteriales</taxon>
        <taxon>Actinopolymorphaceae</taxon>
        <taxon>Actinopolymorpha</taxon>
    </lineage>
</organism>
<dbReference type="Pfam" id="PF01497">
    <property type="entry name" value="Peripla_BP_2"/>
    <property type="match status" value="1"/>
</dbReference>
<gene>
    <name evidence="6" type="ORF">HEB94_005246</name>
</gene>
<dbReference type="GO" id="GO:0030288">
    <property type="term" value="C:outer membrane-bounded periplasmic space"/>
    <property type="evidence" value="ECO:0007669"/>
    <property type="project" value="TreeGrafter"/>
</dbReference>
<feature type="domain" description="Fe/B12 periplasmic-binding" evidence="5">
    <location>
        <begin position="97"/>
        <end position="263"/>
    </location>
</feature>
<sequence>MTRPTPPGYFRELARAVREAFGLLERPAISDAEVVRILDEISRRGLLAGGRSEPPRCSGWRAVARPVRSRQSASPSATARSVSTIHGQVSVPSRPKRIVAANFPEACTLLDLGITPVGRPAYMPSFAKYTRALGGVPMVTDSAGQLLLERVASLAPDLIVTADWADPKMRQVPYDKLRAIAPTAVFTREQAAGNWRDQATATAGAVNQADALAALRRKYLDRAAEIRRTHARLLAETRWDIVDASQNVWDLYSSTSSHGGVLT</sequence>
<evidence type="ECO:0000256" key="3">
    <source>
        <dbReference type="ARBA" id="ARBA00022448"/>
    </source>
</evidence>
<dbReference type="PANTHER" id="PTHR30532:SF24">
    <property type="entry name" value="FERRIC ENTEROBACTIN-BINDING PERIPLASMIC PROTEIN FEPB"/>
    <property type="match status" value="1"/>
</dbReference>
<dbReference type="InterPro" id="IPR051313">
    <property type="entry name" value="Bact_iron-sidero_bind"/>
</dbReference>
<evidence type="ECO:0000259" key="5">
    <source>
        <dbReference type="PROSITE" id="PS50983"/>
    </source>
</evidence>
<dbReference type="EMBL" id="JADBEM010000001">
    <property type="protein sequence ID" value="MBE1608398.1"/>
    <property type="molecule type" value="Genomic_DNA"/>
</dbReference>
<comment type="similarity">
    <text evidence="2">Belongs to the bacterial solute-binding protein 8 family.</text>
</comment>
<dbReference type="InterPro" id="IPR002491">
    <property type="entry name" value="ABC_transptr_periplasmic_BD"/>
</dbReference>
<evidence type="ECO:0000313" key="7">
    <source>
        <dbReference type="Proteomes" id="UP000638648"/>
    </source>
</evidence>
<accession>A0A927N158</accession>